<organism evidence="7 8">
    <name type="scientific">Holothuria leucospilota</name>
    <name type="common">Black long sea cucumber</name>
    <name type="synonym">Mertensiothuria leucospilota</name>
    <dbReference type="NCBI Taxonomy" id="206669"/>
    <lineage>
        <taxon>Eukaryota</taxon>
        <taxon>Metazoa</taxon>
        <taxon>Echinodermata</taxon>
        <taxon>Eleutherozoa</taxon>
        <taxon>Echinozoa</taxon>
        <taxon>Holothuroidea</taxon>
        <taxon>Aspidochirotacea</taxon>
        <taxon>Aspidochirotida</taxon>
        <taxon>Holothuriidae</taxon>
        <taxon>Holothuria</taxon>
    </lineage>
</organism>
<dbReference type="GO" id="GO:0008270">
    <property type="term" value="F:zinc ion binding"/>
    <property type="evidence" value="ECO:0007669"/>
    <property type="project" value="UniProtKB-KW"/>
</dbReference>
<reference evidence="7" key="1">
    <citation type="submission" date="2021-10" db="EMBL/GenBank/DDBJ databases">
        <title>Tropical sea cucumber genome reveals ecological adaptation and Cuvierian tubules defense mechanism.</title>
        <authorList>
            <person name="Chen T."/>
        </authorList>
    </citation>
    <scope>NUCLEOTIDE SEQUENCE</scope>
    <source>
        <strain evidence="7">Nanhai2018</strain>
        <tissue evidence="7">Muscle</tissue>
    </source>
</reference>
<keyword evidence="3" id="KW-0862">Zinc</keyword>
<dbReference type="PROSITE" id="PS50950">
    <property type="entry name" value="ZF_THAP"/>
    <property type="match status" value="1"/>
</dbReference>
<dbReference type="GO" id="GO:0003677">
    <property type="term" value="F:DNA binding"/>
    <property type="evidence" value="ECO:0007669"/>
    <property type="project" value="UniProtKB-UniRule"/>
</dbReference>
<keyword evidence="8" id="KW-1185">Reference proteome</keyword>
<dbReference type="Proteomes" id="UP001152320">
    <property type="component" value="Chromosome 4"/>
</dbReference>
<dbReference type="Pfam" id="PF05485">
    <property type="entry name" value="THAP"/>
    <property type="match status" value="1"/>
</dbReference>
<sequence length="86" mass="9774">MKLDFRTFVSSKDLVVCEDHFTKGCFKDDLKSKLMGTKPRKLLKDDAVPAIFSFRPPPKIRLSSINRIATSTARQVRKIFPPAHLA</sequence>
<gene>
    <name evidence="7" type="ORF">HOLleu_11015</name>
</gene>
<dbReference type="EMBL" id="JAIZAY010000004">
    <property type="protein sequence ID" value="KAJ8043764.1"/>
    <property type="molecule type" value="Genomic_DNA"/>
</dbReference>
<feature type="domain" description="THAP-type" evidence="6">
    <location>
        <begin position="1"/>
        <end position="52"/>
    </location>
</feature>
<evidence type="ECO:0000259" key="6">
    <source>
        <dbReference type="PROSITE" id="PS50950"/>
    </source>
</evidence>
<dbReference type="InterPro" id="IPR006612">
    <property type="entry name" value="THAP_Znf"/>
</dbReference>
<proteinExistence type="predicted"/>
<evidence type="ECO:0000256" key="2">
    <source>
        <dbReference type="ARBA" id="ARBA00022771"/>
    </source>
</evidence>
<evidence type="ECO:0000313" key="7">
    <source>
        <dbReference type="EMBL" id="KAJ8043764.1"/>
    </source>
</evidence>
<accession>A0A9Q1CFP2</accession>
<comment type="caution">
    <text evidence="7">The sequence shown here is derived from an EMBL/GenBank/DDBJ whole genome shotgun (WGS) entry which is preliminary data.</text>
</comment>
<evidence type="ECO:0000256" key="1">
    <source>
        <dbReference type="ARBA" id="ARBA00022723"/>
    </source>
</evidence>
<dbReference type="AlphaFoldDB" id="A0A9Q1CFP2"/>
<name>A0A9Q1CFP2_HOLLE</name>
<protein>
    <recommendedName>
        <fullName evidence="6">THAP-type domain-containing protein</fullName>
    </recommendedName>
</protein>
<keyword evidence="2 5" id="KW-0863">Zinc-finger</keyword>
<keyword evidence="4 5" id="KW-0238">DNA-binding</keyword>
<evidence type="ECO:0000313" key="8">
    <source>
        <dbReference type="Proteomes" id="UP001152320"/>
    </source>
</evidence>
<evidence type="ECO:0000256" key="5">
    <source>
        <dbReference type="PROSITE-ProRule" id="PRU00309"/>
    </source>
</evidence>
<dbReference type="OrthoDB" id="9867479at2759"/>
<evidence type="ECO:0000256" key="3">
    <source>
        <dbReference type="ARBA" id="ARBA00022833"/>
    </source>
</evidence>
<keyword evidence="1" id="KW-0479">Metal-binding</keyword>
<evidence type="ECO:0000256" key="4">
    <source>
        <dbReference type="ARBA" id="ARBA00023125"/>
    </source>
</evidence>